<dbReference type="InterPro" id="IPR048708">
    <property type="entry name" value="VapB45-like_HTH"/>
</dbReference>
<dbReference type="EMBL" id="JAODOR010000001">
    <property type="protein sequence ID" value="MCT9000839.1"/>
    <property type="molecule type" value="Genomic_DNA"/>
</dbReference>
<reference evidence="2 3" key="1">
    <citation type="journal article" date="2024" name="Int. J. Syst. Evol. Microbiol.">
        <title>Microbacterium memoriense sp. nov., a member of the Actinomycetota from marine beach sediment of the north coast of Portugal.</title>
        <authorList>
            <person name="Santos J.D.N.D."/>
            <person name="Klimek D."/>
            <person name="Calusinska M."/>
            <person name="Lobo-da-Cunha A."/>
            <person name="Catita J."/>
            <person name="Goncalves H."/>
            <person name="Gonzalez I."/>
            <person name="Lage O.M."/>
        </authorList>
    </citation>
    <scope>NUCLEOTIDE SEQUENCE [LARGE SCALE GENOMIC DNA]</scope>
    <source>
        <strain evidence="2 3">PMIC_1C1B</strain>
    </source>
</reference>
<organism evidence="2 3">
    <name type="scientific">Microbacterium memoriense</name>
    <dbReference type="NCBI Taxonomy" id="2978350"/>
    <lineage>
        <taxon>Bacteria</taxon>
        <taxon>Bacillati</taxon>
        <taxon>Actinomycetota</taxon>
        <taxon>Actinomycetes</taxon>
        <taxon>Micrococcales</taxon>
        <taxon>Microbacteriaceae</taxon>
        <taxon>Microbacterium</taxon>
    </lineage>
</organism>
<dbReference type="Proteomes" id="UP001300496">
    <property type="component" value="Unassembled WGS sequence"/>
</dbReference>
<evidence type="ECO:0000313" key="2">
    <source>
        <dbReference type="EMBL" id="MCT9000839.1"/>
    </source>
</evidence>
<name>A0ABT2PAN8_9MICO</name>
<gene>
    <name evidence="2" type="ORF">N4R40_00455</name>
</gene>
<sequence>MQTSPAVDVAYTTPIYSQTEAARIVQAPATSFTRWAQGHRFKQRTKGEWGSSPALLTGVRPGRGVTVPFTALAEGFIIESFRRAGLPMARIRPAVDVLREEIGLENALLSERLMTDGAEILYRNGEGDLVVVRNHQGVFNEVVSEFLKSITYRDGFVSIIHLPAFETVDVVVDPHRNSGQPTVDRIGVGVEDILSRVRAGEPLAEVGEDFGLDARELRSLIIQAA</sequence>
<protein>
    <submittedName>
        <fullName evidence="2">DUF433 domain-containing protein</fullName>
    </submittedName>
</protein>
<dbReference type="Pfam" id="PF21321">
    <property type="entry name" value="HTH_66"/>
    <property type="match status" value="1"/>
</dbReference>
<accession>A0ABT2PAN8</accession>
<proteinExistence type="predicted"/>
<keyword evidence="3" id="KW-1185">Reference proteome</keyword>
<comment type="caution">
    <text evidence="2">The sequence shown here is derived from an EMBL/GenBank/DDBJ whole genome shotgun (WGS) entry which is preliminary data.</text>
</comment>
<feature type="domain" description="Putative antitoxin VapB45-like DNA-binding HTH" evidence="1">
    <location>
        <begin position="14"/>
        <end position="95"/>
    </location>
</feature>
<evidence type="ECO:0000313" key="3">
    <source>
        <dbReference type="Proteomes" id="UP001300496"/>
    </source>
</evidence>
<dbReference type="Pfam" id="PF04255">
    <property type="entry name" value="DUF433"/>
    <property type="match status" value="1"/>
</dbReference>
<evidence type="ECO:0000259" key="1">
    <source>
        <dbReference type="Pfam" id="PF21321"/>
    </source>
</evidence>
<dbReference type="RefSeq" id="WP_261605398.1">
    <property type="nucleotide sequence ID" value="NZ_JAODOR010000001.1"/>
</dbReference>
<dbReference type="InterPro" id="IPR007367">
    <property type="entry name" value="DUF433"/>
</dbReference>